<dbReference type="EMBL" id="QGKX02001347">
    <property type="protein sequence ID" value="KAF3526594.1"/>
    <property type="molecule type" value="Genomic_DNA"/>
</dbReference>
<reference evidence="2" key="1">
    <citation type="submission" date="2019-12" db="EMBL/GenBank/DDBJ databases">
        <title>Genome sequencing and annotation of Brassica cretica.</title>
        <authorList>
            <person name="Studholme D.J."/>
            <person name="Sarris P."/>
        </authorList>
    </citation>
    <scope>NUCLEOTIDE SEQUENCE</scope>
    <source>
        <strain evidence="2">PFS-109/04</strain>
        <tissue evidence="2">Leaf</tissue>
    </source>
</reference>
<organism evidence="2 3">
    <name type="scientific">Brassica cretica</name>
    <name type="common">Mustard</name>
    <dbReference type="NCBI Taxonomy" id="69181"/>
    <lineage>
        <taxon>Eukaryota</taxon>
        <taxon>Viridiplantae</taxon>
        <taxon>Streptophyta</taxon>
        <taxon>Embryophyta</taxon>
        <taxon>Tracheophyta</taxon>
        <taxon>Spermatophyta</taxon>
        <taxon>Magnoliopsida</taxon>
        <taxon>eudicotyledons</taxon>
        <taxon>Gunneridae</taxon>
        <taxon>Pentapetalae</taxon>
        <taxon>rosids</taxon>
        <taxon>malvids</taxon>
        <taxon>Brassicales</taxon>
        <taxon>Brassicaceae</taxon>
        <taxon>Brassiceae</taxon>
        <taxon>Brassica</taxon>
    </lineage>
</organism>
<dbReference type="Pfam" id="PF14365">
    <property type="entry name" value="Neprosin_AP"/>
    <property type="match status" value="1"/>
</dbReference>
<name>A0A8S9PYP6_BRACR</name>
<protein>
    <recommendedName>
        <fullName evidence="1">Neprosin activation peptide domain-containing protein</fullName>
    </recommendedName>
</protein>
<feature type="domain" description="Neprosin activation peptide" evidence="1">
    <location>
        <begin position="84"/>
        <end position="155"/>
    </location>
</feature>
<dbReference type="InterPro" id="IPR025521">
    <property type="entry name" value="Neprosin_propep"/>
</dbReference>
<dbReference type="AlphaFoldDB" id="A0A8S9PYP6"/>
<dbReference type="InterPro" id="IPR053168">
    <property type="entry name" value="Glutamic_endopeptidase"/>
</dbReference>
<gene>
    <name evidence="2" type="ORF">F2Q69_00051642</name>
</gene>
<dbReference type="Proteomes" id="UP000712600">
    <property type="component" value="Unassembled WGS sequence"/>
</dbReference>
<accession>A0A8S9PYP6</accession>
<dbReference type="PANTHER" id="PTHR31589">
    <property type="entry name" value="PROTEIN, PUTATIVE (DUF239)-RELATED-RELATED"/>
    <property type="match status" value="1"/>
</dbReference>
<evidence type="ECO:0000259" key="1">
    <source>
        <dbReference type="Pfam" id="PF14365"/>
    </source>
</evidence>
<proteinExistence type="predicted"/>
<evidence type="ECO:0000313" key="3">
    <source>
        <dbReference type="Proteomes" id="UP000712600"/>
    </source>
</evidence>
<comment type="caution">
    <text evidence="2">The sequence shown here is derived from an EMBL/GenBank/DDBJ whole genome shotgun (WGS) entry which is preliminary data.</text>
</comment>
<evidence type="ECO:0000313" key="2">
    <source>
        <dbReference type="EMBL" id="KAF3526594.1"/>
    </source>
</evidence>
<dbReference type="PANTHER" id="PTHR31589:SF110">
    <property type="entry name" value="PROTEIN, PUTATIVE (DUF239)-RELATED"/>
    <property type="match status" value="1"/>
</dbReference>
<sequence length="180" mass="20385">MTSVYLRSGLHRGHSPMEMSTPLKRVGKLVRQVKRISIGCFCTNNPRLNDHFSQTQPEKMILLMMTLLHLLITVGASASTPALSIKSPDGDVIDCIDIYDQPAFSNPLLKSHELQEFPTEMPNLEIAAETPNWQVWHTTGEKCPPRTIPIRRTTDISHSKYPKPFYKSLADATRGHRVFF</sequence>